<dbReference type="SUPFAM" id="SSF54534">
    <property type="entry name" value="FKBP-like"/>
    <property type="match status" value="1"/>
</dbReference>
<evidence type="ECO:0000256" key="2">
    <source>
        <dbReference type="ARBA" id="ARBA00013194"/>
    </source>
</evidence>
<dbReference type="InterPro" id="IPR001179">
    <property type="entry name" value="PPIase_FKBP_dom"/>
</dbReference>
<dbReference type="EMBL" id="NBCO01000002">
    <property type="protein sequence ID" value="ORC93196.1"/>
    <property type="molecule type" value="Genomic_DNA"/>
</dbReference>
<proteinExistence type="predicted"/>
<evidence type="ECO:0000256" key="3">
    <source>
        <dbReference type="ARBA" id="ARBA00023110"/>
    </source>
</evidence>
<dbReference type="Pfam" id="PF00254">
    <property type="entry name" value="FKBP_C"/>
    <property type="match status" value="1"/>
</dbReference>
<dbReference type="FunFam" id="3.10.50.40:FF:000006">
    <property type="entry name" value="Peptidyl-prolyl cis-trans isomerase"/>
    <property type="match status" value="1"/>
</dbReference>
<evidence type="ECO:0000259" key="6">
    <source>
        <dbReference type="PROSITE" id="PS50059"/>
    </source>
</evidence>
<feature type="domain" description="PPIase FKBP-type" evidence="6">
    <location>
        <begin position="19"/>
        <end position="109"/>
    </location>
</feature>
<organism evidence="7 8">
    <name type="scientific">Trypanosoma theileri</name>
    <dbReference type="NCBI Taxonomy" id="67003"/>
    <lineage>
        <taxon>Eukaryota</taxon>
        <taxon>Discoba</taxon>
        <taxon>Euglenozoa</taxon>
        <taxon>Kinetoplastea</taxon>
        <taxon>Metakinetoplastina</taxon>
        <taxon>Trypanosomatida</taxon>
        <taxon>Trypanosomatidae</taxon>
        <taxon>Trypanosoma</taxon>
    </lineage>
</organism>
<keyword evidence="4 5" id="KW-0413">Isomerase</keyword>
<accession>A0A1X0P8C6</accession>
<sequence length="109" mass="12127">MGVERKVLLEGNGVKPKKGDEVTVHCTGYIAEGRKKFWSTLDDNKEFSFRVGLGQVIRGWDEGVLQMSIGEKAELTLSGDYAYGERGFPAWGIKPNAALIFEIHLLKIN</sequence>
<dbReference type="GeneID" id="39981620"/>
<evidence type="ECO:0000256" key="4">
    <source>
        <dbReference type="ARBA" id="ARBA00023235"/>
    </source>
</evidence>
<dbReference type="PANTHER" id="PTHR10516:SF443">
    <property type="entry name" value="FK506-BINDING PROTEIN 59-RELATED"/>
    <property type="match status" value="1"/>
</dbReference>
<dbReference type="InterPro" id="IPR050689">
    <property type="entry name" value="FKBP-type_PPIase"/>
</dbReference>
<dbReference type="VEuPathDB" id="TriTrypDB:TM35_000025220"/>
<gene>
    <name evidence="7" type="ORF">TM35_000025220</name>
</gene>
<dbReference type="AlphaFoldDB" id="A0A1X0P8C6"/>
<dbReference type="RefSeq" id="XP_028887262.1">
    <property type="nucleotide sequence ID" value="XM_029021840.1"/>
</dbReference>
<keyword evidence="3 5" id="KW-0697">Rotamase</keyword>
<dbReference type="STRING" id="67003.A0A1X0P8C6"/>
<dbReference type="InterPro" id="IPR046357">
    <property type="entry name" value="PPIase_dom_sf"/>
</dbReference>
<comment type="catalytic activity">
    <reaction evidence="1 5">
        <text>[protein]-peptidylproline (omega=180) = [protein]-peptidylproline (omega=0)</text>
        <dbReference type="Rhea" id="RHEA:16237"/>
        <dbReference type="Rhea" id="RHEA-COMP:10747"/>
        <dbReference type="Rhea" id="RHEA-COMP:10748"/>
        <dbReference type="ChEBI" id="CHEBI:83833"/>
        <dbReference type="ChEBI" id="CHEBI:83834"/>
        <dbReference type="EC" id="5.2.1.8"/>
    </reaction>
</comment>
<name>A0A1X0P8C6_9TRYP</name>
<reference evidence="7 8" key="1">
    <citation type="submission" date="2017-03" db="EMBL/GenBank/DDBJ databases">
        <title>An alternative strategy for trypanosome survival in the mammalian bloodstream revealed through genome and transcriptome analysis of the ubiquitous bovine parasite Trypanosoma (Megatrypanum) theileri.</title>
        <authorList>
            <person name="Kelly S."/>
            <person name="Ivens A."/>
            <person name="Mott A."/>
            <person name="O'Neill E."/>
            <person name="Emms D."/>
            <person name="Macleod O."/>
            <person name="Voorheis P."/>
            <person name="Matthews J."/>
            <person name="Matthews K."/>
            <person name="Carrington M."/>
        </authorList>
    </citation>
    <scope>NUCLEOTIDE SEQUENCE [LARGE SCALE GENOMIC DNA]</scope>
    <source>
        <strain evidence="7">Edinburgh</strain>
    </source>
</reference>
<dbReference type="PANTHER" id="PTHR10516">
    <property type="entry name" value="PEPTIDYL-PROLYL CIS-TRANS ISOMERASE"/>
    <property type="match status" value="1"/>
</dbReference>
<evidence type="ECO:0000256" key="1">
    <source>
        <dbReference type="ARBA" id="ARBA00000971"/>
    </source>
</evidence>
<evidence type="ECO:0000256" key="5">
    <source>
        <dbReference type="PROSITE-ProRule" id="PRU00277"/>
    </source>
</evidence>
<dbReference type="GO" id="GO:0003755">
    <property type="term" value="F:peptidyl-prolyl cis-trans isomerase activity"/>
    <property type="evidence" value="ECO:0007669"/>
    <property type="project" value="UniProtKB-KW"/>
</dbReference>
<dbReference type="OrthoDB" id="1902587at2759"/>
<comment type="caution">
    <text evidence="7">The sequence shown here is derived from an EMBL/GenBank/DDBJ whole genome shotgun (WGS) entry which is preliminary data.</text>
</comment>
<protein>
    <recommendedName>
        <fullName evidence="2 5">peptidylprolyl isomerase</fullName>
        <ecNumber evidence="2 5">5.2.1.8</ecNumber>
    </recommendedName>
</protein>
<evidence type="ECO:0000313" key="7">
    <source>
        <dbReference type="EMBL" id="ORC93196.1"/>
    </source>
</evidence>
<dbReference type="Gene3D" id="3.10.50.40">
    <property type="match status" value="1"/>
</dbReference>
<evidence type="ECO:0000313" key="8">
    <source>
        <dbReference type="Proteomes" id="UP000192257"/>
    </source>
</evidence>
<dbReference type="GO" id="GO:0005737">
    <property type="term" value="C:cytoplasm"/>
    <property type="evidence" value="ECO:0007669"/>
    <property type="project" value="TreeGrafter"/>
</dbReference>
<dbReference type="EC" id="5.2.1.8" evidence="2 5"/>
<keyword evidence="8" id="KW-1185">Reference proteome</keyword>
<dbReference type="Proteomes" id="UP000192257">
    <property type="component" value="Unassembled WGS sequence"/>
</dbReference>
<dbReference type="PROSITE" id="PS50059">
    <property type="entry name" value="FKBP_PPIASE"/>
    <property type="match status" value="1"/>
</dbReference>